<dbReference type="AlphaFoldDB" id="A0A5R9AKB6"/>
<feature type="transmembrane region" description="Helical" evidence="1">
    <location>
        <begin position="352"/>
        <end position="380"/>
    </location>
</feature>
<feature type="transmembrane region" description="Helical" evidence="1">
    <location>
        <begin position="210"/>
        <end position="232"/>
    </location>
</feature>
<feature type="transmembrane region" description="Helical" evidence="1">
    <location>
        <begin position="123"/>
        <end position="143"/>
    </location>
</feature>
<feature type="transmembrane region" description="Helical" evidence="1">
    <location>
        <begin position="89"/>
        <end position="111"/>
    </location>
</feature>
<evidence type="ECO:0008006" key="4">
    <source>
        <dbReference type="Google" id="ProtNLM"/>
    </source>
</evidence>
<sequence length="396" mass="44168">MSTQLSRMLYCIVVVFLVALPKSGFYAGSTPIYSLYLIVPVITPILLMLRLNTPVRQIGPLLRCTLAIAPFWAVWGATALFIGHENVGYLGGHLFVFILIPAFFYLLSLLYNERTQATIYRTLTLCIRAVAVFGIISFLNAVLTGDYLNIPYLTTGGGDDVLSVWQRNNQRGELFKLVSTYNNGNIYGLCMAMLTPLYFRLEHRSLFKVILLASMILTLSRTVWLLTVLALLMTYGQGLTLRRLTALCASLVVCAAAAIFLSANYLGGDRFLMDSSLGNRDQFFWMLDEFRLMPQEPISAITEIPYLSIYHDFGLIGLAGFALFFISPLLIGNPSPFSLRLLPDLRAVNAGVLIYLFASLSDSALLFVPSFACYGFLAFLKLSLSRHHERNFPPNP</sequence>
<dbReference type="RefSeq" id="WP_138212649.1">
    <property type="nucleotide sequence ID" value="NZ_VASG01000001.1"/>
</dbReference>
<proteinExistence type="predicted"/>
<keyword evidence="1" id="KW-0812">Transmembrane</keyword>
<evidence type="ECO:0000256" key="1">
    <source>
        <dbReference type="SAM" id="Phobius"/>
    </source>
</evidence>
<organism evidence="2 3">
    <name type="scientific">Pseudomonas nitroreducens</name>
    <dbReference type="NCBI Taxonomy" id="46680"/>
    <lineage>
        <taxon>Bacteria</taxon>
        <taxon>Pseudomonadati</taxon>
        <taxon>Pseudomonadota</taxon>
        <taxon>Gammaproteobacteria</taxon>
        <taxon>Pseudomonadales</taxon>
        <taxon>Pseudomonadaceae</taxon>
        <taxon>Pseudomonas</taxon>
    </lineage>
</organism>
<reference evidence="3" key="2">
    <citation type="submission" date="2019-06" db="EMBL/GenBank/DDBJ databases">
        <title>AzeR, a transcriptional regulator that responds to azelaic acid in Pseudomonas nitroreducens.</title>
        <authorList>
            <person name="Bez C."/>
            <person name="Javvadi S.G."/>
            <person name="Bertani I."/>
            <person name="Devescovi G."/>
            <person name="Studholme D.J."/>
            <person name="Geller A."/>
            <person name="Levy A."/>
            <person name="Venturi V."/>
        </authorList>
    </citation>
    <scope>NUCLEOTIDE SEQUENCE [LARGE SCALE GENOMIC DNA]</scope>
    <source>
        <strain evidence="3">DSM 9128</strain>
    </source>
</reference>
<feature type="transmembrane region" description="Helical" evidence="1">
    <location>
        <begin position="61"/>
        <end position="83"/>
    </location>
</feature>
<reference evidence="2 3" key="1">
    <citation type="submission" date="2019-05" db="EMBL/GenBank/DDBJ databases">
        <authorList>
            <person name="Moore K."/>
            <person name="O'Neill P."/>
            <person name="Farbos A."/>
            <person name="Studholme D.J."/>
        </authorList>
    </citation>
    <scope>NUCLEOTIDE SEQUENCE [LARGE SCALE GENOMIC DNA]</scope>
    <source>
        <strain evidence="2 3">DSM 9128</strain>
    </source>
</reference>
<accession>A0A5R9AKB6</accession>
<evidence type="ECO:0000313" key="2">
    <source>
        <dbReference type="EMBL" id="TLP78387.1"/>
    </source>
</evidence>
<feature type="transmembrane region" description="Helical" evidence="1">
    <location>
        <begin position="32"/>
        <end position="49"/>
    </location>
</feature>
<dbReference type="Proteomes" id="UP000307510">
    <property type="component" value="Unassembled WGS sequence"/>
</dbReference>
<gene>
    <name evidence="2" type="ORF">FEA48_04090</name>
</gene>
<keyword evidence="1" id="KW-1133">Transmembrane helix</keyword>
<feature type="transmembrane region" description="Helical" evidence="1">
    <location>
        <begin position="313"/>
        <end position="332"/>
    </location>
</feature>
<comment type="caution">
    <text evidence="2">The sequence shown here is derived from an EMBL/GenBank/DDBJ whole genome shotgun (WGS) entry which is preliminary data.</text>
</comment>
<feature type="transmembrane region" description="Helical" evidence="1">
    <location>
        <begin position="244"/>
        <end position="266"/>
    </location>
</feature>
<dbReference type="EMBL" id="VASG01000001">
    <property type="protein sequence ID" value="TLP78387.1"/>
    <property type="molecule type" value="Genomic_DNA"/>
</dbReference>
<protein>
    <recommendedName>
        <fullName evidence="4">O-antigen ligase domain-containing protein</fullName>
    </recommendedName>
</protein>
<keyword evidence="1" id="KW-0472">Membrane</keyword>
<feature type="transmembrane region" description="Helical" evidence="1">
    <location>
        <begin position="7"/>
        <end position="26"/>
    </location>
</feature>
<name>A0A5R9AKB6_PSENT</name>
<evidence type="ECO:0000313" key="3">
    <source>
        <dbReference type="Proteomes" id="UP000307510"/>
    </source>
</evidence>